<organism evidence="2 3">
    <name type="scientific">Candidatus Phytoplasma pini</name>
    <dbReference type="NCBI Taxonomy" id="267362"/>
    <lineage>
        <taxon>Bacteria</taxon>
        <taxon>Bacillati</taxon>
        <taxon>Mycoplasmatota</taxon>
        <taxon>Mollicutes</taxon>
        <taxon>Acholeplasmatales</taxon>
        <taxon>Acholeplasmataceae</taxon>
        <taxon>Candidatus Phytoplasma</taxon>
    </lineage>
</organism>
<keyword evidence="3" id="KW-1185">Reference proteome</keyword>
<keyword evidence="1" id="KW-1133">Transmembrane helix</keyword>
<protein>
    <submittedName>
        <fullName evidence="2">Uncharacterized protein</fullName>
    </submittedName>
</protein>
<dbReference type="EMBL" id="VIAE01000009">
    <property type="protein sequence ID" value="TVY12141.1"/>
    <property type="molecule type" value="Genomic_DNA"/>
</dbReference>
<feature type="transmembrane region" description="Helical" evidence="1">
    <location>
        <begin position="9"/>
        <end position="29"/>
    </location>
</feature>
<name>A0A559KJ37_9MOLU</name>
<accession>A0A559KJ37</accession>
<evidence type="ECO:0000313" key="2">
    <source>
        <dbReference type="EMBL" id="TVY12141.1"/>
    </source>
</evidence>
<gene>
    <name evidence="2" type="ORF">MDPP_00320</name>
</gene>
<keyword evidence="1" id="KW-0812">Transmembrane</keyword>
<sequence length="66" mass="7729">MKMKLNPKIILILVTLSYIGFIITNLMTLCFDFELGVKANTVISLFSDIFFLIYLWSKDNQNEQKH</sequence>
<evidence type="ECO:0000313" key="3">
    <source>
        <dbReference type="Proteomes" id="UP000320078"/>
    </source>
</evidence>
<proteinExistence type="predicted"/>
<evidence type="ECO:0000256" key="1">
    <source>
        <dbReference type="SAM" id="Phobius"/>
    </source>
</evidence>
<comment type="caution">
    <text evidence="2">The sequence shown here is derived from an EMBL/GenBank/DDBJ whole genome shotgun (WGS) entry which is preliminary data.</text>
</comment>
<keyword evidence="1" id="KW-0472">Membrane</keyword>
<dbReference type="AlphaFoldDB" id="A0A559KJ37"/>
<reference evidence="2 3" key="1">
    <citation type="submission" date="2019-06" db="EMBL/GenBank/DDBJ databases">
        <title>Draft Genome Sequence of Candidatus Phytoplasma pini-Related Strain MDPP: A Resource for Comparative Genomics of Gymnosperm-infecting Phytoplasmas.</title>
        <authorList>
            <person name="Cai W."/>
            <person name="Costanzo S."/>
            <person name="Shao J."/>
            <person name="Zhao Y."/>
            <person name="Davis R."/>
        </authorList>
    </citation>
    <scope>NUCLEOTIDE SEQUENCE [LARGE SCALE GENOMIC DNA]</scope>
    <source>
        <strain evidence="2 3">MDPP</strain>
    </source>
</reference>
<dbReference type="Proteomes" id="UP000320078">
    <property type="component" value="Unassembled WGS sequence"/>
</dbReference>
<feature type="transmembrane region" description="Helical" evidence="1">
    <location>
        <begin position="35"/>
        <end position="56"/>
    </location>
</feature>
<dbReference type="RefSeq" id="WP_246058883.1">
    <property type="nucleotide sequence ID" value="NZ_VIAE01000009.1"/>
</dbReference>